<feature type="transmembrane region" description="Helical" evidence="7">
    <location>
        <begin position="517"/>
        <end position="536"/>
    </location>
</feature>
<dbReference type="Pfam" id="PF00916">
    <property type="entry name" value="Sulfate_transp"/>
    <property type="match status" value="1"/>
</dbReference>
<feature type="region of interest" description="Disordered" evidence="6">
    <location>
        <begin position="904"/>
        <end position="923"/>
    </location>
</feature>
<feature type="compositionally biased region" description="Polar residues" evidence="6">
    <location>
        <begin position="88"/>
        <end position="105"/>
    </location>
</feature>
<dbReference type="PANTHER" id="PTHR11814">
    <property type="entry name" value="SULFATE TRANSPORTER"/>
    <property type="match status" value="1"/>
</dbReference>
<comment type="caution">
    <text evidence="9">The sequence shown here is derived from an EMBL/GenBank/DDBJ whole genome shotgun (WGS) entry which is preliminary data.</text>
</comment>
<feature type="transmembrane region" description="Helical" evidence="7">
    <location>
        <begin position="380"/>
        <end position="401"/>
    </location>
</feature>
<keyword evidence="5" id="KW-0460">Magnesium</keyword>
<evidence type="ECO:0000256" key="1">
    <source>
        <dbReference type="ARBA" id="ARBA00004141"/>
    </source>
</evidence>
<dbReference type="GO" id="GO:0055085">
    <property type="term" value="P:transmembrane transport"/>
    <property type="evidence" value="ECO:0007669"/>
    <property type="project" value="InterPro"/>
</dbReference>
<evidence type="ECO:0000313" key="9">
    <source>
        <dbReference type="EMBL" id="KAK3306285.1"/>
    </source>
</evidence>
<feature type="transmembrane region" description="Helical" evidence="7">
    <location>
        <begin position="263"/>
        <end position="285"/>
    </location>
</feature>
<keyword evidence="10" id="KW-1185">Reference proteome</keyword>
<dbReference type="Gene3D" id="1.10.4080.10">
    <property type="entry name" value="ADP-ribosylation/Crystallin J1"/>
    <property type="match status" value="1"/>
</dbReference>
<feature type="transmembrane region" description="Helical" evidence="7">
    <location>
        <begin position="573"/>
        <end position="601"/>
    </location>
</feature>
<dbReference type="Pfam" id="PF01740">
    <property type="entry name" value="STAS"/>
    <property type="match status" value="1"/>
</dbReference>
<feature type="binding site" evidence="5">
    <location>
        <position position="888"/>
    </location>
    <ligand>
        <name>Mg(2+)</name>
        <dbReference type="ChEBI" id="CHEBI:18420"/>
        <label>1</label>
    </ligand>
</feature>
<dbReference type="InterPro" id="IPR011547">
    <property type="entry name" value="SLC26A/SulP_dom"/>
</dbReference>
<keyword evidence="2 7" id="KW-0812">Transmembrane</keyword>
<reference evidence="9" key="1">
    <citation type="journal article" date="2023" name="Mol. Phylogenet. Evol.">
        <title>Genome-scale phylogeny and comparative genomics of the fungal order Sordariales.</title>
        <authorList>
            <person name="Hensen N."/>
            <person name="Bonometti L."/>
            <person name="Westerberg I."/>
            <person name="Brannstrom I.O."/>
            <person name="Guillou S."/>
            <person name="Cros-Aarteil S."/>
            <person name="Calhoun S."/>
            <person name="Haridas S."/>
            <person name="Kuo A."/>
            <person name="Mondo S."/>
            <person name="Pangilinan J."/>
            <person name="Riley R."/>
            <person name="LaButti K."/>
            <person name="Andreopoulos B."/>
            <person name="Lipzen A."/>
            <person name="Chen C."/>
            <person name="Yan M."/>
            <person name="Daum C."/>
            <person name="Ng V."/>
            <person name="Clum A."/>
            <person name="Steindorff A."/>
            <person name="Ohm R.A."/>
            <person name="Martin F."/>
            <person name="Silar P."/>
            <person name="Natvig D.O."/>
            <person name="Lalanne C."/>
            <person name="Gautier V."/>
            <person name="Ament-Velasquez S.L."/>
            <person name="Kruys A."/>
            <person name="Hutchinson M.I."/>
            <person name="Powell A.J."/>
            <person name="Barry K."/>
            <person name="Miller A.N."/>
            <person name="Grigoriev I.V."/>
            <person name="Debuchy R."/>
            <person name="Gladieux P."/>
            <person name="Hiltunen Thoren M."/>
            <person name="Johannesson H."/>
        </authorList>
    </citation>
    <scope>NUCLEOTIDE SEQUENCE</scope>
    <source>
        <strain evidence="9">CBS 333.67</strain>
    </source>
</reference>
<name>A0AAJ0GUV4_9PEZI</name>
<dbReference type="GeneID" id="87884551"/>
<feature type="binding site" evidence="5">
    <location>
        <position position="889"/>
    </location>
    <ligand>
        <name>Mg(2+)</name>
        <dbReference type="ChEBI" id="CHEBI:18420"/>
        <label>1</label>
    </ligand>
</feature>
<dbReference type="Gene3D" id="3.30.750.24">
    <property type="entry name" value="STAS domain"/>
    <property type="match status" value="1"/>
</dbReference>
<gene>
    <name evidence="9" type="ORF">B0T15DRAFT_430803</name>
</gene>
<evidence type="ECO:0000259" key="8">
    <source>
        <dbReference type="PROSITE" id="PS50801"/>
    </source>
</evidence>
<keyword evidence="5" id="KW-0479">Metal-binding</keyword>
<dbReference type="InterPro" id="IPR005502">
    <property type="entry name" value="Ribosyl_crysJ1"/>
</dbReference>
<comment type="subcellular location">
    <subcellularLocation>
        <location evidence="1">Membrane</location>
        <topology evidence="1">Multi-pass membrane protein</topology>
    </subcellularLocation>
</comment>
<accession>A0AAJ0GUV4</accession>
<feature type="transmembrane region" description="Helical" evidence="7">
    <location>
        <begin position="182"/>
        <end position="200"/>
    </location>
</feature>
<comment type="cofactor">
    <cofactor evidence="5">
        <name>Mg(2+)</name>
        <dbReference type="ChEBI" id="CHEBI:18420"/>
    </cofactor>
    <text evidence="5">Binds 2 magnesium ions per subunit.</text>
</comment>
<protein>
    <submittedName>
        <fullName evidence="9">ADP-ribosylglycohydrolase-domain-containing protein</fullName>
    </submittedName>
</protein>
<evidence type="ECO:0000313" key="10">
    <source>
        <dbReference type="Proteomes" id="UP001273166"/>
    </source>
</evidence>
<evidence type="ECO:0000256" key="3">
    <source>
        <dbReference type="ARBA" id="ARBA00022989"/>
    </source>
</evidence>
<dbReference type="GO" id="GO:0046872">
    <property type="term" value="F:metal ion binding"/>
    <property type="evidence" value="ECO:0007669"/>
    <property type="project" value="UniProtKB-KW"/>
</dbReference>
<dbReference type="InterPro" id="IPR036513">
    <property type="entry name" value="STAS_dom_sf"/>
</dbReference>
<feature type="binding site" evidence="5">
    <location>
        <position position="1150"/>
    </location>
    <ligand>
        <name>Mg(2+)</name>
        <dbReference type="ChEBI" id="CHEBI:18420"/>
        <label>1</label>
    </ligand>
</feature>
<feature type="binding site" evidence="5">
    <location>
        <position position="1147"/>
    </location>
    <ligand>
        <name>Mg(2+)</name>
        <dbReference type="ChEBI" id="CHEBI:18420"/>
        <label>1</label>
    </ligand>
</feature>
<keyword evidence="4 7" id="KW-0472">Membrane</keyword>
<feature type="region of interest" description="Disordered" evidence="6">
    <location>
        <begin position="78"/>
        <end position="146"/>
    </location>
</feature>
<evidence type="ECO:0000256" key="7">
    <source>
        <dbReference type="SAM" id="Phobius"/>
    </source>
</evidence>
<feature type="binding site" evidence="5">
    <location>
        <position position="1149"/>
    </location>
    <ligand>
        <name>Mg(2+)</name>
        <dbReference type="ChEBI" id="CHEBI:18420"/>
        <label>1</label>
    </ligand>
</feature>
<dbReference type="FunFam" id="3.30.750.24:FF:000036">
    <property type="entry name" value="Putative sulfate transporter YPR003C"/>
    <property type="match status" value="1"/>
</dbReference>
<dbReference type="GO" id="GO:0016020">
    <property type="term" value="C:membrane"/>
    <property type="evidence" value="ECO:0007669"/>
    <property type="project" value="UniProtKB-SubCell"/>
</dbReference>
<dbReference type="Pfam" id="PF03747">
    <property type="entry name" value="ADP_ribosyl_GH"/>
    <property type="match status" value="1"/>
</dbReference>
<feature type="transmembrane region" description="Helical" evidence="7">
    <location>
        <begin position="477"/>
        <end position="496"/>
    </location>
</feature>
<evidence type="ECO:0000256" key="6">
    <source>
        <dbReference type="SAM" id="MobiDB-lite"/>
    </source>
</evidence>
<evidence type="ECO:0000256" key="4">
    <source>
        <dbReference type="ARBA" id="ARBA00023136"/>
    </source>
</evidence>
<dbReference type="InterPro" id="IPR002645">
    <property type="entry name" value="STAS_dom"/>
</dbReference>
<feature type="compositionally biased region" description="Low complexity" evidence="6">
    <location>
        <begin position="19"/>
        <end position="41"/>
    </location>
</feature>
<proteinExistence type="predicted"/>
<dbReference type="SUPFAM" id="SSF101478">
    <property type="entry name" value="ADP-ribosylglycohydrolase"/>
    <property type="match status" value="1"/>
</dbReference>
<sequence>MSSRPNLRPGHEHAPAHPSALRQAYAASSASSAEDQTDAASPGTSPVHRHVAGPSRQRPAETTPLLVEVLDLREHAHEGPCAHGTFSPRPTSPSSILTDPLSPTESEAEASIDGILSGRPHRRQGSWKRQLASKMRSKKMSTSRELAERHGIKDSALMYMSYYLPVLVWAREYSWSYFKGDFVAALTVAGMYVPMALSLADNLAHVPPINGLYSFVFNPLMYALLGSSPSMIVGPEAAGSLLVGTVVKASVDRGHGGEEDATLQARLCGIVSGMAGAMVLIAGVARLGFLDSVLSRPFLRGFISAIGVVVAVDQLIPELGLNRLADHAHVNHASSVDKLAFVCRNLDKVHTLTFAVAATSFVIIMVCREIKRRLQPRYPGVAYIPDRFIVVVLSAFLAYWYQWDKAGVAVLGKVEAASGHLFTFRWPLQPSNMAYMREAMGTSFLIALLGFFESTVAAKSLGGQGFAGIQLSPNRELVALGTANMVGSCFMSLPAFGGYGRSKVNKSTGGRTPMSSIILSGLTLLCILVLLPYLYYLPKPVLSSLISVVAWSLIEECPHDVLFFLKIRAWQELALMTIIVLATIFFSLSFGMAIGVGLSLLQVIRHATRPRIQILGRVPGTNRFENAEADPDRLEFIEGCLIVKIPEPLTFANTGELKSRLRRLELYGTSMAHPALPRLRREDGDRNIIFDIHGVTSLDGSGVQVLEEIVRDYRQRGVRIFFSRGPGRDSDVGRMLRRSGIVELAGGKHHFVDDVHEALNLADAEDGGEPVVSGRRNCRRYSTRRLWGANLHSISLILRISISKRQPLNHPPFTEYLPSLQRLEIMSTPAPTRRDRILGALLGVHAGDSLGATVEFEPWEAIQTLYPDGVRDMVGGGHFGWEPGQATDDTDLTRAVLLAYRDVKKKSHSHSQSQQSPGADADADADEVIRLAAGYMVDWYDGSNWPRRTKGQRPRDIGGATATGLARFKRTADPRTSGAGEGRAGNGSLMRCIPTALFQPDAGRMLAESVGISAVTHNDLHCTLACAAYNAMVAALVAGRAVEEAVGEGKRVLERAKGFVMGMEKGAKKGKVEQAAQKVEVAIDAGKEKVRVRELAENGPGAANVREVLPFKGSGYVLESLTLAVAAVVDPRPLEEVLVDVVRFGQDADTNGAIAGGLLGARDGVDAIPLRWREALQFGDEFAVLVDYLLEEGGN</sequence>
<keyword evidence="3 7" id="KW-1133">Transmembrane helix</keyword>
<dbReference type="RefSeq" id="XP_062722065.1">
    <property type="nucleotide sequence ID" value="XM_062865722.1"/>
</dbReference>
<dbReference type="CDD" id="cd07042">
    <property type="entry name" value="STAS_SulP_like_sulfate_transporter"/>
    <property type="match status" value="1"/>
</dbReference>
<dbReference type="InterPro" id="IPR001902">
    <property type="entry name" value="SLC26A/SulP_fam"/>
</dbReference>
<dbReference type="InterPro" id="IPR036705">
    <property type="entry name" value="Ribosyl_crysJ1_sf"/>
</dbReference>
<dbReference type="EMBL" id="JAUDZG010000003">
    <property type="protein sequence ID" value="KAK3306285.1"/>
    <property type="molecule type" value="Genomic_DNA"/>
</dbReference>
<feature type="region of interest" description="Disordered" evidence="6">
    <location>
        <begin position="1"/>
        <end position="62"/>
    </location>
</feature>
<dbReference type="AlphaFoldDB" id="A0AAJ0GUV4"/>
<feature type="transmembrane region" description="Helical" evidence="7">
    <location>
        <begin position="349"/>
        <end position="368"/>
    </location>
</feature>
<feature type="transmembrane region" description="Helical" evidence="7">
    <location>
        <begin position="439"/>
        <end position="457"/>
    </location>
</feature>
<dbReference type="SUPFAM" id="SSF52091">
    <property type="entry name" value="SpoIIaa-like"/>
    <property type="match status" value="1"/>
</dbReference>
<feature type="domain" description="STAS" evidence="8">
    <location>
        <begin position="630"/>
        <end position="762"/>
    </location>
</feature>
<feature type="binding site" evidence="5">
    <location>
        <position position="887"/>
    </location>
    <ligand>
        <name>Mg(2+)</name>
        <dbReference type="ChEBI" id="CHEBI:18420"/>
        <label>1</label>
    </ligand>
</feature>
<evidence type="ECO:0000256" key="2">
    <source>
        <dbReference type="ARBA" id="ARBA00022692"/>
    </source>
</evidence>
<organism evidence="9 10">
    <name type="scientific">Chaetomium strumarium</name>
    <dbReference type="NCBI Taxonomy" id="1170767"/>
    <lineage>
        <taxon>Eukaryota</taxon>
        <taxon>Fungi</taxon>
        <taxon>Dikarya</taxon>
        <taxon>Ascomycota</taxon>
        <taxon>Pezizomycotina</taxon>
        <taxon>Sordariomycetes</taxon>
        <taxon>Sordariomycetidae</taxon>
        <taxon>Sordariales</taxon>
        <taxon>Chaetomiaceae</taxon>
        <taxon>Chaetomium</taxon>
    </lineage>
</organism>
<reference evidence="9" key="2">
    <citation type="submission" date="2023-06" db="EMBL/GenBank/DDBJ databases">
        <authorList>
            <consortium name="Lawrence Berkeley National Laboratory"/>
            <person name="Mondo S.J."/>
            <person name="Hensen N."/>
            <person name="Bonometti L."/>
            <person name="Westerberg I."/>
            <person name="Brannstrom I.O."/>
            <person name="Guillou S."/>
            <person name="Cros-Aarteil S."/>
            <person name="Calhoun S."/>
            <person name="Haridas S."/>
            <person name="Kuo A."/>
            <person name="Pangilinan J."/>
            <person name="Riley R."/>
            <person name="Labutti K."/>
            <person name="Andreopoulos B."/>
            <person name="Lipzen A."/>
            <person name="Chen C."/>
            <person name="Yanf M."/>
            <person name="Daum C."/>
            <person name="Ng V."/>
            <person name="Clum A."/>
            <person name="Steindorff A."/>
            <person name="Ohm R."/>
            <person name="Martin F."/>
            <person name="Silar P."/>
            <person name="Natvig D."/>
            <person name="Lalanne C."/>
            <person name="Gautier V."/>
            <person name="Ament-Velasquez S.L."/>
            <person name="Kruys A."/>
            <person name="Hutchinson M.I."/>
            <person name="Powell A.J."/>
            <person name="Barry K."/>
            <person name="Miller A.N."/>
            <person name="Grigoriev I.V."/>
            <person name="Debuchy R."/>
            <person name="Gladieux P."/>
            <person name="Thoren M.H."/>
            <person name="Johannesson H."/>
        </authorList>
    </citation>
    <scope>NUCLEOTIDE SEQUENCE</scope>
    <source>
        <strain evidence="9">CBS 333.67</strain>
    </source>
</reference>
<dbReference type="PROSITE" id="PS50801">
    <property type="entry name" value="STAS"/>
    <property type="match status" value="1"/>
</dbReference>
<dbReference type="Proteomes" id="UP001273166">
    <property type="component" value="Unassembled WGS sequence"/>
</dbReference>
<evidence type="ECO:0000256" key="5">
    <source>
        <dbReference type="PIRSR" id="PIRSR605502-1"/>
    </source>
</evidence>